<dbReference type="InterPro" id="IPR029058">
    <property type="entry name" value="AB_hydrolase_fold"/>
</dbReference>
<dbReference type="RefSeq" id="XP_043016393.1">
    <property type="nucleotide sequence ID" value="XM_043147679.1"/>
</dbReference>
<accession>A0A9P7V419</accession>
<dbReference type="SUPFAM" id="SSF53474">
    <property type="entry name" value="alpha/beta-Hydrolases"/>
    <property type="match status" value="1"/>
</dbReference>
<dbReference type="OrthoDB" id="94039at2759"/>
<evidence type="ECO:0000313" key="3">
    <source>
        <dbReference type="Proteomes" id="UP001049176"/>
    </source>
</evidence>
<dbReference type="Proteomes" id="UP001049176">
    <property type="component" value="Chromosome 1"/>
</dbReference>
<feature type="domain" description="AB hydrolase-1" evidence="1">
    <location>
        <begin position="35"/>
        <end position="322"/>
    </location>
</feature>
<organism evidence="2 3">
    <name type="scientific">Marasmius oreades</name>
    <name type="common">fairy-ring Marasmius</name>
    <dbReference type="NCBI Taxonomy" id="181124"/>
    <lineage>
        <taxon>Eukaryota</taxon>
        <taxon>Fungi</taxon>
        <taxon>Dikarya</taxon>
        <taxon>Basidiomycota</taxon>
        <taxon>Agaricomycotina</taxon>
        <taxon>Agaricomycetes</taxon>
        <taxon>Agaricomycetidae</taxon>
        <taxon>Agaricales</taxon>
        <taxon>Marasmiineae</taxon>
        <taxon>Marasmiaceae</taxon>
        <taxon>Marasmius</taxon>
    </lineage>
</organism>
<keyword evidence="3" id="KW-1185">Reference proteome</keyword>
<dbReference type="AlphaFoldDB" id="A0A9P7V419"/>
<protein>
    <recommendedName>
        <fullName evidence="1">AB hydrolase-1 domain-containing protein</fullName>
    </recommendedName>
</protein>
<reference evidence="2" key="1">
    <citation type="journal article" date="2021" name="Genome Biol. Evol.">
        <title>The assembled and annotated genome of the fairy-ring fungus Marasmius oreades.</title>
        <authorList>
            <person name="Hiltunen M."/>
            <person name="Ament-Velasquez S.L."/>
            <person name="Johannesson H."/>
        </authorList>
    </citation>
    <scope>NUCLEOTIDE SEQUENCE</scope>
    <source>
        <strain evidence="2">03SP1</strain>
    </source>
</reference>
<dbReference type="InterPro" id="IPR000073">
    <property type="entry name" value="AB_hydrolase_1"/>
</dbReference>
<dbReference type="Pfam" id="PF12697">
    <property type="entry name" value="Abhydrolase_6"/>
    <property type="match status" value="1"/>
</dbReference>
<dbReference type="EMBL" id="CM032181">
    <property type="protein sequence ID" value="KAG7099923.1"/>
    <property type="molecule type" value="Genomic_DNA"/>
</dbReference>
<comment type="caution">
    <text evidence="2">The sequence shown here is derived from an EMBL/GenBank/DDBJ whole genome shotgun (WGS) entry which is preliminary data.</text>
</comment>
<gene>
    <name evidence="2" type="ORF">E1B28_001718</name>
</gene>
<evidence type="ECO:0000259" key="1">
    <source>
        <dbReference type="Pfam" id="PF12697"/>
    </source>
</evidence>
<name>A0A9P7V419_9AGAR</name>
<sequence length="349" mass="39381">MQVTTHICNPKPAYGLQVTAVRFVPQNPKPDGAILILAHAYGSHKETWKPLIEHLFQLAGSNGAPVNIAEAWSIECPNHGESAVINASDIDKTWGDSWDGWEYPKAMLAFINSRPAGINFYERELIAVGHSHGGNSLVLLHELQPRLQFSSFILMDPTLGRESPAKDRMQRILTHLTWCKNDTWMNRKLALKELSTQPGFRNWHPEVLKLYVAHGLTEHPAKKYPDPWTFKGVTLACNKRYETACYRADSHHPRAWNVLHELYRCGPPVHLIHSLQDEFDGSVLKEEQAAGDPESSAKPVSIQKISKGGHMFVQTMPIETARAIWGAICYYDIQDQQQKQVEPVVMAKL</sequence>
<dbReference type="GeneID" id="66070794"/>
<dbReference type="Gene3D" id="3.40.50.1820">
    <property type="entry name" value="alpha/beta hydrolase"/>
    <property type="match status" value="1"/>
</dbReference>
<evidence type="ECO:0000313" key="2">
    <source>
        <dbReference type="EMBL" id="KAG7099923.1"/>
    </source>
</evidence>
<dbReference type="KEGG" id="more:E1B28_001718"/>
<proteinExistence type="predicted"/>